<dbReference type="PROSITE" id="PS00237">
    <property type="entry name" value="G_PROTEIN_RECEP_F1_1"/>
    <property type="match status" value="1"/>
</dbReference>
<dbReference type="OrthoDB" id="6076970at2759"/>
<dbReference type="AlphaFoldDB" id="A0A8B7QVN3"/>
<dbReference type="PANTHER" id="PTHR24229">
    <property type="entry name" value="NEUROPEPTIDES RECEPTOR"/>
    <property type="match status" value="1"/>
</dbReference>
<reference evidence="15" key="1">
    <citation type="submission" date="2025-08" db="UniProtKB">
        <authorList>
            <consortium name="RefSeq"/>
        </authorList>
    </citation>
    <scope>IDENTIFICATION</scope>
    <source>
        <tissue evidence="15">Muscle</tissue>
    </source>
</reference>
<gene>
    <name evidence="15" type="primary">NPBWR2</name>
</gene>
<keyword evidence="5 11" id="KW-0297">G-protein coupled receptor</keyword>
<dbReference type="PANTHER" id="PTHR24229:SF18">
    <property type="entry name" value="NEUROPEPTIDES B_W RECEPTOR TYPE 2"/>
    <property type="match status" value="1"/>
</dbReference>
<dbReference type="GO" id="GO:0005886">
    <property type="term" value="C:plasma membrane"/>
    <property type="evidence" value="ECO:0007669"/>
    <property type="project" value="UniProtKB-SubCell"/>
</dbReference>
<keyword evidence="2" id="KW-1003">Cell membrane</keyword>
<keyword evidence="6 12" id="KW-0472">Membrane</keyword>
<feature type="transmembrane region" description="Helical" evidence="12">
    <location>
        <begin position="258"/>
        <end position="276"/>
    </location>
</feature>
<evidence type="ECO:0000259" key="13">
    <source>
        <dbReference type="PROSITE" id="PS50262"/>
    </source>
</evidence>
<sequence>MMPAAGLEALDSRGAPVLASVGAGLSWDNSTSHNVTFPEPLPVLSVLLPVVYSVICAVGLVGNTAVIYVILRAPKMKTVTHVFILNLAIADELFALVLTVSTAEHLLQGWPFGEPLCKLALAIDHYSISSSAYFLAALSLDRYLVVLATTQSRRTPWRTVRRAKVDSLCVWLGVTVMVLPFLSFARVYSNELQVTSCGLSFPRPERAWFKASRIYTLVLGFAVPMGTLCVLYGDLLRRLQALHLPSGAKALDRAKRKGTVLVLAVLAVGLLCWTPFHLASVVALTTDLPQTPLLIAISYGITGLGYARSCLNPFLYAFLDVSFRRNVHANCRCLGA</sequence>
<evidence type="ECO:0000256" key="6">
    <source>
        <dbReference type="ARBA" id="ARBA00023136"/>
    </source>
</evidence>
<evidence type="ECO:0000256" key="8">
    <source>
        <dbReference type="ARBA" id="ARBA00023170"/>
    </source>
</evidence>
<comment type="subcellular location">
    <subcellularLocation>
        <location evidence="1">Cell membrane</location>
        <topology evidence="1">Multi-pass membrane protein</topology>
    </subcellularLocation>
</comment>
<feature type="transmembrane region" description="Helical" evidence="12">
    <location>
        <begin position="50"/>
        <end position="71"/>
    </location>
</feature>
<evidence type="ECO:0000256" key="12">
    <source>
        <dbReference type="SAM" id="Phobius"/>
    </source>
</evidence>
<proteinExistence type="inferred from homology"/>
<dbReference type="KEGG" id="hai:109380054"/>
<accession>A0A8B7QVN3</accession>
<feature type="domain" description="G-protein coupled receptors family 1 profile" evidence="13">
    <location>
        <begin position="62"/>
        <end position="316"/>
    </location>
</feature>
<keyword evidence="7" id="KW-1015">Disulfide bond</keyword>
<dbReference type="Pfam" id="PF00001">
    <property type="entry name" value="7tm_1"/>
    <property type="match status" value="1"/>
</dbReference>
<dbReference type="CDD" id="cd15087">
    <property type="entry name" value="7tmA_NPBWR"/>
    <property type="match status" value="1"/>
</dbReference>
<evidence type="ECO:0000313" key="14">
    <source>
        <dbReference type="Proteomes" id="UP000694851"/>
    </source>
</evidence>
<dbReference type="PRINTS" id="PR01855">
    <property type="entry name" value="NRPEPTIDEWR"/>
</dbReference>
<dbReference type="Proteomes" id="UP000694851">
    <property type="component" value="Unplaced"/>
</dbReference>
<feature type="transmembrane region" description="Helical" evidence="12">
    <location>
        <begin position="296"/>
        <end position="319"/>
    </location>
</feature>
<keyword evidence="15" id="KW-0527">Neuropeptide</keyword>
<keyword evidence="3 11" id="KW-0812">Transmembrane</keyword>
<organism evidence="14 15">
    <name type="scientific">Hipposideros armiger</name>
    <name type="common">Great Himalayan leaf-nosed bat</name>
    <dbReference type="NCBI Taxonomy" id="186990"/>
    <lineage>
        <taxon>Eukaryota</taxon>
        <taxon>Metazoa</taxon>
        <taxon>Chordata</taxon>
        <taxon>Craniata</taxon>
        <taxon>Vertebrata</taxon>
        <taxon>Euteleostomi</taxon>
        <taxon>Mammalia</taxon>
        <taxon>Eutheria</taxon>
        <taxon>Laurasiatheria</taxon>
        <taxon>Chiroptera</taxon>
        <taxon>Yinpterochiroptera</taxon>
        <taxon>Rhinolophoidea</taxon>
        <taxon>Hipposideridae</taxon>
        <taxon>Hipposideros</taxon>
    </lineage>
</organism>
<dbReference type="GeneID" id="109380054"/>
<evidence type="ECO:0000256" key="7">
    <source>
        <dbReference type="ARBA" id="ARBA00023157"/>
    </source>
</evidence>
<keyword evidence="10 11" id="KW-0807">Transducer</keyword>
<evidence type="ECO:0000256" key="3">
    <source>
        <dbReference type="ARBA" id="ARBA00022692"/>
    </source>
</evidence>
<evidence type="ECO:0000256" key="2">
    <source>
        <dbReference type="ARBA" id="ARBA00022475"/>
    </source>
</evidence>
<dbReference type="GO" id="GO:0043005">
    <property type="term" value="C:neuron projection"/>
    <property type="evidence" value="ECO:0007669"/>
    <property type="project" value="TreeGrafter"/>
</dbReference>
<evidence type="ECO:0000256" key="5">
    <source>
        <dbReference type="ARBA" id="ARBA00023040"/>
    </source>
</evidence>
<dbReference type="InterPro" id="IPR017452">
    <property type="entry name" value="GPCR_Rhodpsn_7TM"/>
</dbReference>
<evidence type="ECO:0000256" key="11">
    <source>
        <dbReference type="RuleBase" id="RU000688"/>
    </source>
</evidence>
<feature type="transmembrane region" description="Helical" evidence="12">
    <location>
        <begin position="83"/>
        <end position="106"/>
    </location>
</feature>
<feature type="transmembrane region" description="Helical" evidence="12">
    <location>
        <begin position="126"/>
        <end position="147"/>
    </location>
</feature>
<evidence type="ECO:0000256" key="1">
    <source>
        <dbReference type="ARBA" id="ARBA00004651"/>
    </source>
</evidence>
<dbReference type="PROSITE" id="PS50262">
    <property type="entry name" value="G_PROTEIN_RECEP_F1_2"/>
    <property type="match status" value="1"/>
</dbReference>
<keyword evidence="9" id="KW-0325">Glycoprotein</keyword>
<dbReference type="SUPFAM" id="SSF81321">
    <property type="entry name" value="Family A G protein-coupled receptor-like"/>
    <property type="match status" value="1"/>
</dbReference>
<feature type="transmembrane region" description="Helical" evidence="12">
    <location>
        <begin position="214"/>
        <end position="237"/>
    </location>
</feature>
<keyword evidence="14" id="KW-1185">Reference proteome</keyword>
<comment type="similarity">
    <text evidence="11">Belongs to the G-protein coupled receptor 1 family.</text>
</comment>
<dbReference type="CTD" id="2832"/>
<dbReference type="InterPro" id="IPR000276">
    <property type="entry name" value="GPCR_Rhodpsn"/>
</dbReference>
<dbReference type="GO" id="GO:0008188">
    <property type="term" value="F:neuropeptide receptor activity"/>
    <property type="evidence" value="ECO:0007669"/>
    <property type="project" value="InterPro"/>
</dbReference>
<dbReference type="GO" id="GO:0042923">
    <property type="term" value="F:neuropeptide binding"/>
    <property type="evidence" value="ECO:0007669"/>
    <property type="project" value="TreeGrafter"/>
</dbReference>
<dbReference type="RefSeq" id="XP_019492746.1">
    <property type="nucleotide sequence ID" value="XM_019637201.1"/>
</dbReference>
<evidence type="ECO:0000256" key="10">
    <source>
        <dbReference type="ARBA" id="ARBA00023224"/>
    </source>
</evidence>
<dbReference type="Gene3D" id="1.20.1070.10">
    <property type="entry name" value="Rhodopsin 7-helix transmembrane proteins"/>
    <property type="match status" value="1"/>
</dbReference>
<keyword evidence="8 11" id="KW-0675">Receptor</keyword>
<evidence type="ECO:0000256" key="9">
    <source>
        <dbReference type="ARBA" id="ARBA00023180"/>
    </source>
</evidence>
<dbReference type="InterPro" id="IPR009150">
    <property type="entry name" value="Neuropept_B/W_rcpt"/>
</dbReference>
<evidence type="ECO:0000256" key="4">
    <source>
        <dbReference type="ARBA" id="ARBA00022989"/>
    </source>
</evidence>
<dbReference type="PRINTS" id="PR00237">
    <property type="entry name" value="GPCRRHODOPSN"/>
</dbReference>
<evidence type="ECO:0000313" key="15">
    <source>
        <dbReference type="RefSeq" id="XP_019492746.1"/>
    </source>
</evidence>
<keyword evidence="4 12" id="KW-1133">Transmembrane helix</keyword>
<dbReference type="FunFam" id="1.20.1070.10:FF:000102">
    <property type="entry name" value="neuropeptides B/W receptor type 1"/>
    <property type="match status" value="1"/>
</dbReference>
<name>A0A8B7QVN3_HIPAR</name>
<feature type="transmembrane region" description="Helical" evidence="12">
    <location>
        <begin position="168"/>
        <end position="188"/>
    </location>
</feature>
<protein>
    <submittedName>
        <fullName evidence="15">Neuropeptides B/W receptor type 2</fullName>
    </submittedName>
</protein>